<accession>A0ABT5DGF5</accession>
<gene>
    <name evidence="3" type="ORF">POL68_29670</name>
</gene>
<dbReference type="InterPro" id="IPR001387">
    <property type="entry name" value="Cro/C1-type_HTH"/>
</dbReference>
<evidence type="ECO:0000256" key="1">
    <source>
        <dbReference type="SAM" id="MobiDB-lite"/>
    </source>
</evidence>
<proteinExistence type="predicted"/>
<protein>
    <submittedName>
        <fullName evidence="3">Helix-turn-helix transcriptional regulator</fullName>
    </submittedName>
</protein>
<organism evidence="3 4">
    <name type="scientific">Stigmatella ashevillensis</name>
    <dbReference type="NCBI Taxonomy" id="2995309"/>
    <lineage>
        <taxon>Bacteria</taxon>
        <taxon>Pseudomonadati</taxon>
        <taxon>Myxococcota</taxon>
        <taxon>Myxococcia</taxon>
        <taxon>Myxococcales</taxon>
        <taxon>Cystobacterineae</taxon>
        <taxon>Archangiaceae</taxon>
        <taxon>Stigmatella</taxon>
    </lineage>
</organism>
<feature type="region of interest" description="Disordered" evidence="1">
    <location>
        <begin position="24"/>
        <end position="53"/>
    </location>
</feature>
<name>A0ABT5DGF5_9BACT</name>
<reference evidence="3 4" key="1">
    <citation type="submission" date="2022-11" db="EMBL/GenBank/DDBJ databases">
        <title>Minimal conservation of predation-associated metabolite biosynthetic gene clusters underscores biosynthetic potential of Myxococcota including descriptions for ten novel species: Archangium lansinium sp. nov., Myxococcus landrumus sp. nov., Nannocystis bai.</title>
        <authorList>
            <person name="Ahearne A."/>
            <person name="Stevens C."/>
            <person name="Dowd S."/>
        </authorList>
    </citation>
    <scope>NUCLEOTIDE SEQUENCE [LARGE SCALE GENOMIC DNA]</scope>
    <source>
        <strain evidence="3 4">NCWAL01</strain>
    </source>
</reference>
<feature type="domain" description="HTH cro/C1-type" evidence="2">
    <location>
        <begin position="70"/>
        <end position="123"/>
    </location>
</feature>
<dbReference type="SUPFAM" id="SSF47413">
    <property type="entry name" value="lambda repressor-like DNA-binding domains"/>
    <property type="match status" value="1"/>
</dbReference>
<keyword evidence="4" id="KW-1185">Reference proteome</keyword>
<dbReference type="Proteomes" id="UP001221838">
    <property type="component" value="Unassembled WGS sequence"/>
</dbReference>
<sequence>MAPRGSGAVTVTPVQPDTVRKLRGVRPNLKGSTASASPKHRGARRKGPLLPQSVRRMEKRLSTTVGEASRQARMRAGLTQADVAERIGVATEVYGRMERGKMLPSVSTLLRLCVVLRSGPDEMMGLAPMHGSPERSPWASEVPAGLDDTPEMRRVLRTLRRLNRSQLKLMYLVAAAILTRH</sequence>
<evidence type="ECO:0000259" key="2">
    <source>
        <dbReference type="PROSITE" id="PS50943"/>
    </source>
</evidence>
<dbReference type="Pfam" id="PF01381">
    <property type="entry name" value="HTH_3"/>
    <property type="match status" value="1"/>
</dbReference>
<dbReference type="RefSeq" id="WP_272142806.1">
    <property type="nucleotide sequence ID" value="NZ_JAQNDM010000002.1"/>
</dbReference>
<evidence type="ECO:0000313" key="4">
    <source>
        <dbReference type="Proteomes" id="UP001221838"/>
    </source>
</evidence>
<dbReference type="InterPro" id="IPR010982">
    <property type="entry name" value="Lambda_DNA-bd_dom_sf"/>
</dbReference>
<dbReference type="EMBL" id="JAQNDM010000002">
    <property type="protein sequence ID" value="MDC0712669.1"/>
    <property type="molecule type" value="Genomic_DNA"/>
</dbReference>
<dbReference type="CDD" id="cd00093">
    <property type="entry name" value="HTH_XRE"/>
    <property type="match status" value="1"/>
</dbReference>
<comment type="caution">
    <text evidence="3">The sequence shown here is derived from an EMBL/GenBank/DDBJ whole genome shotgun (WGS) entry which is preliminary data.</text>
</comment>
<dbReference type="PROSITE" id="PS50943">
    <property type="entry name" value="HTH_CROC1"/>
    <property type="match status" value="1"/>
</dbReference>
<dbReference type="SMART" id="SM00530">
    <property type="entry name" value="HTH_XRE"/>
    <property type="match status" value="1"/>
</dbReference>
<feature type="compositionally biased region" description="Basic residues" evidence="1">
    <location>
        <begin position="38"/>
        <end position="47"/>
    </location>
</feature>
<evidence type="ECO:0000313" key="3">
    <source>
        <dbReference type="EMBL" id="MDC0712669.1"/>
    </source>
</evidence>
<dbReference type="Gene3D" id="1.10.260.40">
    <property type="entry name" value="lambda repressor-like DNA-binding domains"/>
    <property type="match status" value="1"/>
</dbReference>